<evidence type="ECO:0000313" key="1">
    <source>
        <dbReference type="EMBL" id="KAI0036147.1"/>
    </source>
</evidence>
<dbReference type="EMBL" id="MU273475">
    <property type="protein sequence ID" value="KAI0036147.1"/>
    <property type="molecule type" value="Genomic_DNA"/>
</dbReference>
<reference evidence="1" key="2">
    <citation type="journal article" date="2022" name="New Phytol.">
        <title>Evolutionary transition to the ectomycorrhizal habit in the genomes of a hyperdiverse lineage of mushroom-forming fungi.</title>
        <authorList>
            <person name="Looney B."/>
            <person name="Miyauchi S."/>
            <person name="Morin E."/>
            <person name="Drula E."/>
            <person name="Courty P.E."/>
            <person name="Kohler A."/>
            <person name="Kuo A."/>
            <person name="LaButti K."/>
            <person name="Pangilinan J."/>
            <person name="Lipzen A."/>
            <person name="Riley R."/>
            <person name="Andreopoulos W."/>
            <person name="He G."/>
            <person name="Johnson J."/>
            <person name="Nolan M."/>
            <person name="Tritt A."/>
            <person name="Barry K.W."/>
            <person name="Grigoriev I.V."/>
            <person name="Nagy L.G."/>
            <person name="Hibbett D."/>
            <person name="Henrissat B."/>
            <person name="Matheny P.B."/>
            <person name="Labbe J."/>
            <person name="Martin F.M."/>
        </authorList>
    </citation>
    <scope>NUCLEOTIDE SEQUENCE</scope>
    <source>
        <strain evidence="1">EC-137</strain>
    </source>
</reference>
<protein>
    <submittedName>
        <fullName evidence="1">Uncharacterized protein</fullName>
    </submittedName>
</protein>
<keyword evidence="2" id="KW-1185">Reference proteome</keyword>
<dbReference type="Proteomes" id="UP000814128">
    <property type="component" value="Unassembled WGS sequence"/>
</dbReference>
<reference evidence="1" key="1">
    <citation type="submission" date="2021-02" db="EMBL/GenBank/DDBJ databases">
        <authorList>
            <consortium name="DOE Joint Genome Institute"/>
            <person name="Ahrendt S."/>
            <person name="Looney B.P."/>
            <person name="Miyauchi S."/>
            <person name="Morin E."/>
            <person name="Drula E."/>
            <person name="Courty P.E."/>
            <person name="Chicoki N."/>
            <person name="Fauchery L."/>
            <person name="Kohler A."/>
            <person name="Kuo A."/>
            <person name="Labutti K."/>
            <person name="Pangilinan J."/>
            <person name="Lipzen A."/>
            <person name="Riley R."/>
            <person name="Andreopoulos W."/>
            <person name="He G."/>
            <person name="Johnson J."/>
            <person name="Barry K.W."/>
            <person name="Grigoriev I.V."/>
            <person name="Nagy L."/>
            <person name="Hibbett D."/>
            <person name="Henrissat B."/>
            <person name="Matheny P.B."/>
            <person name="Labbe J."/>
            <person name="Martin F."/>
        </authorList>
    </citation>
    <scope>NUCLEOTIDE SEQUENCE</scope>
    <source>
        <strain evidence="1">EC-137</strain>
    </source>
</reference>
<organism evidence="1 2">
    <name type="scientific">Vararia minispora EC-137</name>
    <dbReference type="NCBI Taxonomy" id="1314806"/>
    <lineage>
        <taxon>Eukaryota</taxon>
        <taxon>Fungi</taxon>
        <taxon>Dikarya</taxon>
        <taxon>Basidiomycota</taxon>
        <taxon>Agaricomycotina</taxon>
        <taxon>Agaricomycetes</taxon>
        <taxon>Russulales</taxon>
        <taxon>Lachnocladiaceae</taxon>
        <taxon>Vararia</taxon>
    </lineage>
</organism>
<accession>A0ACB8QWW4</accession>
<name>A0ACB8QWW4_9AGAM</name>
<sequence>MVSSPLRGLSVLFSLRLLSTLVLTCLAAQPFAPAAVPLAARSPYLLSFLQTTDPGPEHSQTWPTGFSRAIVGWAGLVRVDGTVYAWLGDKDTMPGAVRSVAKLNQTLTSTRTIFSLQAGPVELTATFLSPIEPGDFVKQSIPFSYMAMEAQSLDGQTHSVQVYSDISGEWVSGDRSENITWSTELHGSSIYHAVTAAVQHPYEEFGAQANWGTVYYAAQQGPGVTLKAGDSDVRSRQQFVSNGTLDNAVNQTFRAIQLEKDFPVFAYAMDFGQIQSTEAPIVWAIGQVRDSATAGAVLYQDLSGATQTRSLYYVSNYTDDGTLIDDFLNDYPAALSRAEKLDSQLLSAASALGGSDYADLISITARQAYSGTELTIGRNADGGVNTSDVMMFMKDLGFPDNGAGNPVDGLFAIFPAFVAIDPALGGFLLEPLLRFQKSTNYQNPYAAQNLGLAYPNATGLDNSHTKGLEESANMIIMTYGFAKSSRNNAQAVQYYNLLKGWANYCASQALNTSGQTSSDGLSSDGQTNLALKGIIAVKAMAGISRILNNTADATSFTTQAQDLYQQWLQQALAADGHMLLSYGAGQSSWSIGYNMFADLWLETGLLDTSIVDAQVKFVQTQISPFGIAIDSSNLTIAASHWDMFTAAVAARNASAQHALIAAVHSRASQNKQYGQFPAVFSAVDGTEITGFSRQAFLSSGVP</sequence>
<comment type="caution">
    <text evidence="1">The sequence shown here is derived from an EMBL/GenBank/DDBJ whole genome shotgun (WGS) entry which is preliminary data.</text>
</comment>
<proteinExistence type="predicted"/>
<evidence type="ECO:0000313" key="2">
    <source>
        <dbReference type="Proteomes" id="UP000814128"/>
    </source>
</evidence>
<gene>
    <name evidence="1" type="ORF">K488DRAFT_41792</name>
</gene>